<dbReference type="SMART" id="SM00490">
    <property type="entry name" value="HELICc"/>
    <property type="match status" value="1"/>
</dbReference>
<feature type="compositionally biased region" description="Basic and acidic residues" evidence="6">
    <location>
        <begin position="1436"/>
        <end position="1468"/>
    </location>
</feature>
<feature type="compositionally biased region" description="Basic and acidic residues" evidence="6">
    <location>
        <begin position="1134"/>
        <end position="1149"/>
    </location>
</feature>
<feature type="compositionally biased region" description="Polar residues" evidence="6">
    <location>
        <begin position="730"/>
        <end position="739"/>
    </location>
</feature>
<evidence type="ECO:0000256" key="6">
    <source>
        <dbReference type="SAM" id="MobiDB-lite"/>
    </source>
</evidence>
<feature type="region of interest" description="Disordered" evidence="6">
    <location>
        <begin position="23"/>
        <end position="76"/>
    </location>
</feature>
<dbReference type="Gene3D" id="3.40.50.300">
    <property type="entry name" value="P-loop containing nucleotide triphosphate hydrolases"/>
    <property type="match status" value="2"/>
</dbReference>
<feature type="compositionally biased region" description="Low complexity" evidence="6">
    <location>
        <begin position="33"/>
        <end position="44"/>
    </location>
</feature>
<name>A0A2A9MB55_BESBE</name>
<feature type="region of interest" description="Disordered" evidence="6">
    <location>
        <begin position="612"/>
        <end position="657"/>
    </location>
</feature>
<sequence length="1519" mass="161252">MEPSSHDVRRLLSVHWRLPVQRLRGRRGGGSRGAPSSSLAASADSGGGIWSRAAGPKRDLRPGRRRCDSGGGGSRARASLAFSSSLGVFVEPRLRSVSSLADRSGLRWPLGRSLFSPRLFCASSRTLAESSREELHRGCSESLSSSRSPADASPVSAARSRANRFPSSLSLLDPAEVSSSAPPPTIVECPLLPPLLAHSFVQSLSPLASTWLSALSPFLQTLPPPHLRLWGGSCCEIRPRLLPPPVPLSLLAPQSPSLLSQPPPPSPSLSAAPSALTCSSPQAPCEPSVLPPSVARALQGIGVSVLSPLQQFFLPFCLTSSHDLMLLSRTQTGKSLAVQLAALLRLLGAPDPSPETGPSAFPRCVFLAPTRDVAQQTHAELLALIRYTPQLRVALLTGGSAAFSQATHEALEEREGAVGSSTAGGSSAFPNVAHAEIEGEAAGEASAPREAPQRHLSASGDSRALRSFRVFKRLERLDAHIWICTPGKLEEYLGFLNWREGRRTQRPSRDANVRDRRERPFARCELLIVEEAAVLLQQNEGGMQAMAALLRLKERLPAGHQTVFLSPWLPPDLRGLFSRLVRVRALTINALETPCLSPAVFTYAVETPSAGSEGGSAVSASGSSSSVLSSSESPSPAQTSSPSSSPGPCLSAASPPAAGSSPCSPGTSCAAPCASVSPPAALSASSLPPSPPSEPCPILLSSPLAAAAASAEGARASTSQEAEAELRSPSPVTLASSPRESILHVKEPVGLWGPKRASEFLAKKERQWRELQRATETGGRAREGEARGDEECEAEGGAGRETGEAVQSEFALYPADLHAHVLFNVTMNEAQRAAELDAERARRRGVGGKDSLRPTTRDEAHVVRGIFFFSSLKSLQFHYVFFKHYIIPVLQALNASAPASPSSPASSAASPCGGAPPEPPAVPPRLPRLSALHHGLSAEKRQAVIEAFSSSRRPPAFVADDGGDRGGATPSSASPAAPEAPTELHILFATDLAATGLSLGRLDFIVHVGKPREPELLIQRLTRVTRAPGPVVPPSSPTAPSPRPLSRGDSAQAESPRLPAEQGGTGEQAARHAALADAKGRSLLLLHDLEAHFLYECFQEGINLSELHPRTALSLLQRNPALAAILGQPLEMKTTPREDRGKLRGDGEKKGRRRRERGGFGERDTDAEASAATCDEPTNAPLSGAFSSPADSSSSVSSAASPRRATSFSSAAGEAEASAQESAPRDRSDRGENGDLSVRLPALSIPAVPFSPAWWSELPWLRASADLFYRSLLGLYAMQSRRLKFEKWQVPSLVNAILSSFGLPSPPPVSKQFAARLHLLNAPGLNVDYWAPQKTDLLASLASYPGFLSRQRQVTLMGGAKSPLLRLRASEREAAFLEARKEEGLERRMQLARGATPTDELSSASPPACKARGSRLPTAAEATSAEVSLYMPAEHSASDRDTGAEERRAEALRTQEAEGDVEKRRESGEAAAALQTFEDSDIVWGSLHPPPLPPHLIPRAPRDDGDARRKRELKSVQRR</sequence>
<evidence type="ECO:0000256" key="3">
    <source>
        <dbReference type="ARBA" id="ARBA00022840"/>
    </source>
</evidence>
<keyword evidence="4 5" id="KW-0694">RNA-binding</keyword>
<feature type="region of interest" description="Disordered" evidence="6">
    <location>
        <begin position="773"/>
        <end position="801"/>
    </location>
</feature>
<comment type="function">
    <text evidence="5">RNA helicase.</text>
</comment>
<feature type="compositionally biased region" description="Low complexity" evidence="6">
    <location>
        <begin position="968"/>
        <end position="979"/>
    </location>
</feature>
<dbReference type="PROSITE" id="PS51192">
    <property type="entry name" value="HELICASE_ATP_BIND_1"/>
    <property type="match status" value="1"/>
</dbReference>
<feature type="compositionally biased region" description="Basic and acidic residues" evidence="6">
    <location>
        <begin position="1500"/>
        <end position="1519"/>
    </location>
</feature>
<feature type="region of interest" description="Disordered" evidence="6">
    <location>
        <begin position="254"/>
        <end position="275"/>
    </location>
</feature>
<dbReference type="OrthoDB" id="347808at2759"/>
<organism evidence="8 9">
    <name type="scientific">Besnoitia besnoiti</name>
    <name type="common">Apicomplexan protozoan</name>
    <dbReference type="NCBI Taxonomy" id="94643"/>
    <lineage>
        <taxon>Eukaryota</taxon>
        <taxon>Sar</taxon>
        <taxon>Alveolata</taxon>
        <taxon>Apicomplexa</taxon>
        <taxon>Conoidasida</taxon>
        <taxon>Coccidia</taxon>
        <taxon>Eucoccidiorida</taxon>
        <taxon>Eimeriorina</taxon>
        <taxon>Sarcocystidae</taxon>
        <taxon>Besnoitia</taxon>
    </lineage>
</organism>
<dbReference type="KEGG" id="bbes:BESB_064650"/>
<dbReference type="SMART" id="SM00487">
    <property type="entry name" value="DEXDc"/>
    <property type="match status" value="1"/>
</dbReference>
<feature type="domain" description="Helicase ATP-binding" evidence="7">
    <location>
        <begin position="315"/>
        <end position="587"/>
    </location>
</feature>
<dbReference type="RefSeq" id="XP_029218443.1">
    <property type="nucleotide sequence ID" value="XM_029364860.1"/>
</dbReference>
<dbReference type="InterPro" id="IPR014001">
    <property type="entry name" value="Helicase_ATP-bd"/>
</dbReference>
<comment type="similarity">
    <text evidence="5">Belongs to the DEAD box helicase family.</text>
</comment>
<comment type="domain">
    <text evidence="5">The Q motif is unique to and characteristic of the DEAD box family of RNA helicases and controls ATP binding and hydrolysis.</text>
</comment>
<feature type="compositionally biased region" description="Basic and acidic residues" evidence="6">
    <location>
        <begin position="1223"/>
        <end position="1233"/>
    </location>
</feature>
<dbReference type="Pfam" id="PF00271">
    <property type="entry name" value="Helicase_C"/>
    <property type="match status" value="1"/>
</dbReference>
<feature type="compositionally biased region" description="Basic and acidic residues" evidence="6">
    <location>
        <begin position="1157"/>
        <end position="1166"/>
    </location>
</feature>
<dbReference type="GO" id="GO:0016787">
    <property type="term" value="F:hydrolase activity"/>
    <property type="evidence" value="ECO:0007669"/>
    <property type="project" value="UniProtKB-KW"/>
</dbReference>
<keyword evidence="9" id="KW-1185">Reference proteome</keyword>
<feature type="compositionally biased region" description="Pro residues" evidence="6">
    <location>
        <begin position="914"/>
        <end position="926"/>
    </location>
</feature>
<evidence type="ECO:0000313" key="8">
    <source>
        <dbReference type="EMBL" id="PFH34434.1"/>
    </source>
</evidence>
<feature type="compositionally biased region" description="Low complexity" evidence="6">
    <location>
        <begin position="897"/>
        <end position="913"/>
    </location>
</feature>
<dbReference type="Pfam" id="PF00270">
    <property type="entry name" value="DEAD"/>
    <property type="match status" value="1"/>
</dbReference>
<proteinExistence type="inferred from homology"/>
<evidence type="ECO:0000256" key="5">
    <source>
        <dbReference type="RuleBase" id="RU365068"/>
    </source>
</evidence>
<evidence type="ECO:0000256" key="1">
    <source>
        <dbReference type="ARBA" id="ARBA00022741"/>
    </source>
</evidence>
<dbReference type="EC" id="3.6.4.13" evidence="5"/>
<evidence type="ECO:0000256" key="2">
    <source>
        <dbReference type="ARBA" id="ARBA00022801"/>
    </source>
</evidence>
<dbReference type="InterPro" id="IPR001650">
    <property type="entry name" value="Helicase_C-like"/>
</dbReference>
<keyword evidence="2 5" id="KW-0378">Hydrolase</keyword>
<keyword evidence="3 5" id="KW-0067">ATP-binding</keyword>
<evidence type="ECO:0000313" key="9">
    <source>
        <dbReference type="Proteomes" id="UP000224006"/>
    </source>
</evidence>
<dbReference type="EMBL" id="NWUJ01000006">
    <property type="protein sequence ID" value="PFH34434.1"/>
    <property type="molecule type" value="Genomic_DNA"/>
</dbReference>
<dbReference type="InterPro" id="IPR027417">
    <property type="entry name" value="P-loop_NTPase"/>
</dbReference>
<dbReference type="SUPFAM" id="SSF52540">
    <property type="entry name" value="P-loop containing nucleoside triphosphate hydrolases"/>
    <property type="match status" value="2"/>
</dbReference>
<keyword evidence="5" id="KW-0347">Helicase</keyword>
<feature type="region of interest" description="Disordered" evidence="6">
    <location>
        <begin position="1392"/>
        <end position="1519"/>
    </location>
</feature>
<dbReference type="GO" id="GO:0003724">
    <property type="term" value="F:RNA helicase activity"/>
    <property type="evidence" value="ECO:0007669"/>
    <property type="project" value="UniProtKB-EC"/>
</dbReference>
<comment type="catalytic activity">
    <reaction evidence="5">
        <text>ATP + H2O = ADP + phosphate + H(+)</text>
        <dbReference type="Rhea" id="RHEA:13065"/>
        <dbReference type="ChEBI" id="CHEBI:15377"/>
        <dbReference type="ChEBI" id="CHEBI:15378"/>
        <dbReference type="ChEBI" id="CHEBI:30616"/>
        <dbReference type="ChEBI" id="CHEBI:43474"/>
        <dbReference type="ChEBI" id="CHEBI:456216"/>
        <dbReference type="EC" id="3.6.4.13"/>
    </reaction>
</comment>
<dbReference type="PANTHER" id="PTHR24031">
    <property type="entry name" value="RNA HELICASE"/>
    <property type="match status" value="1"/>
</dbReference>
<evidence type="ECO:0000259" key="7">
    <source>
        <dbReference type="PROSITE" id="PS51192"/>
    </source>
</evidence>
<evidence type="ECO:0000256" key="4">
    <source>
        <dbReference type="ARBA" id="ARBA00022884"/>
    </source>
</evidence>
<accession>A0A2A9MB55</accession>
<dbReference type="VEuPathDB" id="ToxoDB:BESB_064650"/>
<feature type="region of interest" description="Disordered" evidence="6">
    <location>
        <begin position="954"/>
        <end position="979"/>
    </location>
</feature>
<reference evidence="8 9" key="1">
    <citation type="submission" date="2017-09" db="EMBL/GenBank/DDBJ databases">
        <title>Genome sequencing of Besnoitia besnoiti strain Bb-Ger1.</title>
        <authorList>
            <person name="Schares G."/>
            <person name="Venepally P."/>
            <person name="Lorenzi H.A."/>
        </authorList>
    </citation>
    <scope>NUCLEOTIDE SEQUENCE [LARGE SCALE GENOMIC DNA]</scope>
    <source>
        <strain evidence="8 9">Bb-Ger1</strain>
    </source>
</reference>
<feature type="region of interest" description="Disordered" evidence="6">
    <location>
        <begin position="897"/>
        <end position="928"/>
    </location>
</feature>
<dbReference type="Proteomes" id="UP000224006">
    <property type="component" value="Chromosome VI"/>
</dbReference>
<feature type="region of interest" description="Disordered" evidence="6">
    <location>
        <begin position="1027"/>
        <end position="1072"/>
    </location>
</feature>
<comment type="caution">
    <text evidence="8">The sequence shown here is derived from an EMBL/GenBank/DDBJ whole genome shotgun (WGS) entry which is preliminary data.</text>
</comment>
<feature type="compositionally biased region" description="Low complexity" evidence="6">
    <location>
        <begin position="1183"/>
        <end position="1222"/>
    </location>
</feature>
<protein>
    <recommendedName>
        <fullName evidence="5">ATP-dependent RNA helicase</fullName>
        <ecNumber evidence="5">3.6.4.13</ecNumber>
    </recommendedName>
</protein>
<feature type="region of interest" description="Disordered" evidence="6">
    <location>
        <begin position="1127"/>
        <end position="1235"/>
    </location>
</feature>
<dbReference type="STRING" id="94643.A0A2A9MB55"/>
<keyword evidence="1 5" id="KW-0547">Nucleotide-binding</keyword>
<feature type="compositionally biased region" description="Basic and acidic residues" evidence="6">
    <location>
        <begin position="56"/>
        <end position="68"/>
    </location>
</feature>
<dbReference type="InterPro" id="IPR011545">
    <property type="entry name" value="DEAD/DEAH_box_helicase_dom"/>
</dbReference>
<feature type="compositionally biased region" description="Pro residues" evidence="6">
    <location>
        <begin position="1030"/>
        <end position="1043"/>
    </location>
</feature>
<dbReference type="GO" id="GO:0005524">
    <property type="term" value="F:ATP binding"/>
    <property type="evidence" value="ECO:0007669"/>
    <property type="project" value="UniProtKB-UniRule"/>
</dbReference>
<feature type="region of interest" description="Disordered" evidence="6">
    <location>
        <begin position="711"/>
        <end position="739"/>
    </location>
</feature>
<feature type="compositionally biased region" description="Basic and acidic residues" evidence="6">
    <location>
        <begin position="773"/>
        <end position="789"/>
    </location>
</feature>
<dbReference type="GO" id="GO:0003723">
    <property type="term" value="F:RNA binding"/>
    <property type="evidence" value="ECO:0007669"/>
    <property type="project" value="UniProtKB-UniRule"/>
</dbReference>
<gene>
    <name evidence="8" type="ORF">BESB_064650</name>
</gene>
<dbReference type="GeneID" id="40311393"/>